<accession>A0A9W6UBY4</accession>
<reference evidence="3" key="1">
    <citation type="submission" date="2023-04" db="EMBL/GenBank/DDBJ databases">
        <title>Phytophthora fragariaefolia NBRC 109709.</title>
        <authorList>
            <person name="Ichikawa N."/>
            <person name="Sato H."/>
            <person name="Tonouchi N."/>
        </authorList>
    </citation>
    <scope>NUCLEOTIDE SEQUENCE</scope>
    <source>
        <strain evidence="3">NBRC 109709</strain>
    </source>
</reference>
<organism evidence="3 4">
    <name type="scientific">Phytophthora fragariaefolia</name>
    <dbReference type="NCBI Taxonomy" id="1490495"/>
    <lineage>
        <taxon>Eukaryota</taxon>
        <taxon>Sar</taxon>
        <taxon>Stramenopiles</taxon>
        <taxon>Oomycota</taxon>
        <taxon>Peronosporomycetes</taxon>
        <taxon>Peronosporales</taxon>
        <taxon>Peronosporaceae</taxon>
        <taxon>Phytophthora</taxon>
    </lineage>
</organism>
<gene>
    <name evidence="3" type="ORF">Pfra01_000628000</name>
</gene>
<dbReference type="AlphaFoldDB" id="A0A9W6UBY4"/>
<dbReference type="EMBL" id="BSXT01000528">
    <property type="protein sequence ID" value="GMF29382.1"/>
    <property type="molecule type" value="Genomic_DNA"/>
</dbReference>
<evidence type="ECO:0000313" key="4">
    <source>
        <dbReference type="Proteomes" id="UP001165121"/>
    </source>
</evidence>
<dbReference type="InterPro" id="IPR021109">
    <property type="entry name" value="Peptidase_aspartic_dom_sf"/>
</dbReference>
<dbReference type="GO" id="GO:0004190">
    <property type="term" value="F:aspartic-type endopeptidase activity"/>
    <property type="evidence" value="ECO:0007669"/>
    <property type="project" value="InterPro"/>
</dbReference>
<proteinExistence type="predicted"/>
<dbReference type="OrthoDB" id="125255at2759"/>
<keyword evidence="4" id="KW-1185">Reference proteome</keyword>
<dbReference type="GO" id="GO:0006508">
    <property type="term" value="P:proteolysis"/>
    <property type="evidence" value="ECO:0007669"/>
    <property type="project" value="InterPro"/>
</dbReference>
<sequence>MDIRRFDVVDADRHYSKANGVDVDQGTVDAKVDGVAVVAILLDSGADTSLVARGVFDALEQAGKSVSARSVDEVQLNPVGGQSINVSRQATFGEVVITTSAGPLMLRNLTCYVEEENDSKDVMVGRPIMRILGYSIDKLLVKAREVNPEWELSPTELESDSHEEVPTAMQRVCSLQAATRDPPEVEADADIIERYEMRTALQIMQPTSLSDVIRFLEKKVELAKKMV</sequence>
<dbReference type="Proteomes" id="UP001165121">
    <property type="component" value="Unassembled WGS sequence"/>
</dbReference>
<feature type="domain" description="Peptidase A2" evidence="2">
    <location>
        <begin position="38"/>
        <end position="128"/>
    </location>
</feature>
<protein>
    <submittedName>
        <fullName evidence="3">Unnamed protein product</fullName>
    </submittedName>
</protein>
<dbReference type="InterPro" id="IPR001995">
    <property type="entry name" value="Peptidase_A2_cat"/>
</dbReference>
<evidence type="ECO:0000313" key="3">
    <source>
        <dbReference type="EMBL" id="GMF29382.1"/>
    </source>
</evidence>
<evidence type="ECO:0000256" key="1">
    <source>
        <dbReference type="ARBA" id="ARBA00022801"/>
    </source>
</evidence>
<evidence type="ECO:0000259" key="2">
    <source>
        <dbReference type="PROSITE" id="PS50175"/>
    </source>
</evidence>
<comment type="caution">
    <text evidence="3">The sequence shown here is derived from an EMBL/GenBank/DDBJ whole genome shotgun (WGS) entry which is preliminary data.</text>
</comment>
<name>A0A9W6UBY4_9STRA</name>
<keyword evidence="1" id="KW-0378">Hydrolase</keyword>
<dbReference type="PROSITE" id="PS50175">
    <property type="entry name" value="ASP_PROT_RETROV"/>
    <property type="match status" value="1"/>
</dbReference>
<dbReference type="Gene3D" id="2.40.70.10">
    <property type="entry name" value="Acid Proteases"/>
    <property type="match status" value="1"/>
</dbReference>